<sequence>MAGSNKRINGFLMPSLLTAAYLKIYNYTSSVTLFATRPITTDDFFHTVELILSHPSPSALHPGCYSCIATHQIL</sequence>
<comment type="caution">
    <text evidence="1">The sequence shown here is derived from an EMBL/GenBank/DDBJ whole genome shotgun (WGS) entry which is preliminary data.</text>
</comment>
<dbReference type="Proteomes" id="UP000265520">
    <property type="component" value="Unassembled WGS sequence"/>
</dbReference>
<dbReference type="AlphaFoldDB" id="A0A392NG57"/>
<organism evidence="1 2">
    <name type="scientific">Trifolium medium</name>
    <dbReference type="NCBI Taxonomy" id="97028"/>
    <lineage>
        <taxon>Eukaryota</taxon>
        <taxon>Viridiplantae</taxon>
        <taxon>Streptophyta</taxon>
        <taxon>Embryophyta</taxon>
        <taxon>Tracheophyta</taxon>
        <taxon>Spermatophyta</taxon>
        <taxon>Magnoliopsida</taxon>
        <taxon>eudicotyledons</taxon>
        <taxon>Gunneridae</taxon>
        <taxon>Pentapetalae</taxon>
        <taxon>rosids</taxon>
        <taxon>fabids</taxon>
        <taxon>Fabales</taxon>
        <taxon>Fabaceae</taxon>
        <taxon>Papilionoideae</taxon>
        <taxon>50 kb inversion clade</taxon>
        <taxon>NPAAA clade</taxon>
        <taxon>Hologalegina</taxon>
        <taxon>IRL clade</taxon>
        <taxon>Trifolieae</taxon>
        <taxon>Trifolium</taxon>
    </lineage>
</organism>
<dbReference type="EMBL" id="LXQA010038669">
    <property type="protein sequence ID" value="MCH98847.1"/>
    <property type="molecule type" value="Genomic_DNA"/>
</dbReference>
<name>A0A392NG57_9FABA</name>
<evidence type="ECO:0000313" key="1">
    <source>
        <dbReference type="EMBL" id="MCH98847.1"/>
    </source>
</evidence>
<protein>
    <submittedName>
        <fullName evidence="1">Uncharacterized protein</fullName>
    </submittedName>
</protein>
<evidence type="ECO:0000313" key="2">
    <source>
        <dbReference type="Proteomes" id="UP000265520"/>
    </source>
</evidence>
<gene>
    <name evidence="1" type="ORF">A2U01_0019856</name>
</gene>
<reference evidence="1 2" key="1">
    <citation type="journal article" date="2018" name="Front. Plant Sci.">
        <title>Red Clover (Trifolium pratense) and Zigzag Clover (T. medium) - A Picture of Genomic Similarities and Differences.</title>
        <authorList>
            <person name="Dluhosova J."/>
            <person name="Istvanek J."/>
            <person name="Nedelnik J."/>
            <person name="Repkova J."/>
        </authorList>
    </citation>
    <scope>NUCLEOTIDE SEQUENCE [LARGE SCALE GENOMIC DNA]</scope>
    <source>
        <strain evidence="2">cv. 10/8</strain>
        <tissue evidence="1">Leaf</tissue>
    </source>
</reference>
<keyword evidence="2" id="KW-1185">Reference proteome</keyword>
<proteinExistence type="predicted"/>
<accession>A0A392NG57</accession>